<dbReference type="InterPro" id="IPR043502">
    <property type="entry name" value="DNA/RNA_pol_sf"/>
</dbReference>
<dbReference type="EMBL" id="JAEPRB010000519">
    <property type="protein sequence ID" value="KAG2215409.1"/>
    <property type="molecule type" value="Genomic_DNA"/>
</dbReference>
<dbReference type="PANTHER" id="PTHR31635:SF196">
    <property type="entry name" value="REVERSE TRANSCRIPTASE DOMAIN-CONTAINING PROTEIN-RELATED"/>
    <property type="match status" value="1"/>
</dbReference>
<dbReference type="PANTHER" id="PTHR31635">
    <property type="entry name" value="REVERSE TRANSCRIPTASE DOMAIN-CONTAINING PROTEIN-RELATED"/>
    <property type="match status" value="1"/>
</dbReference>
<organism evidence="3 4">
    <name type="scientific">Circinella minor</name>
    <dbReference type="NCBI Taxonomy" id="1195481"/>
    <lineage>
        <taxon>Eukaryota</taxon>
        <taxon>Fungi</taxon>
        <taxon>Fungi incertae sedis</taxon>
        <taxon>Mucoromycota</taxon>
        <taxon>Mucoromycotina</taxon>
        <taxon>Mucoromycetes</taxon>
        <taxon>Mucorales</taxon>
        <taxon>Lichtheimiaceae</taxon>
        <taxon>Circinella</taxon>
    </lineage>
</organism>
<feature type="domain" description="Reverse transcriptase" evidence="2">
    <location>
        <begin position="833"/>
        <end position="1044"/>
    </location>
</feature>
<comment type="caution">
    <text evidence="3">The sequence shown here is derived from an EMBL/GenBank/DDBJ whole genome shotgun (WGS) entry which is preliminary data.</text>
</comment>
<name>A0A8H7VI59_9FUNG</name>
<feature type="region of interest" description="Disordered" evidence="1">
    <location>
        <begin position="544"/>
        <end position="567"/>
    </location>
</feature>
<accession>A0A8H7VI59</accession>
<dbReference type="InterPro" id="IPR000477">
    <property type="entry name" value="RT_dom"/>
</dbReference>
<dbReference type="Pfam" id="PF00078">
    <property type="entry name" value="RVT_1"/>
    <property type="match status" value="1"/>
</dbReference>
<reference evidence="3 4" key="1">
    <citation type="submission" date="2020-12" db="EMBL/GenBank/DDBJ databases">
        <title>Metabolic potential, ecology and presence of endohyphal bacteria is reflected in genomic diversity of Mucoromycotina.</title>
        <authorList>
            <person name="Muszewska A."/>
            <person name="Okrasinska A."/>
            <person name="Steczkiewicz K."/>
            <person name="Drgas O."/>
            <person name="Orlowska M."/>
            <person name="Perlinska-Lenart U."/>
            <person name="Aleksandrzak-Piekarczyk T."/>
            <person name="Szatraj K."/>
            <person name="Zielenkiewicz U."/>
            <person name="Pilsyk S."/>
            <person name="Malc E."/>
            <person name="Mieczkowski P."/>
            <person name="Kruszewska J.S."/>
            <person name="Biernat P."/>
            <person name="Pawlowska J."/>
        </authorList>
    </citation>
    <scope>NUCLEOTIDE SEQUENCE [LARGE SCALE GENOMIC DNA]</scope>
    <source>
        <strain evidence="3 4">CBS 142.35</strain>
    </source>
</reference>
<keyword evidence="4" id="KW-1185">Reference proteome</keyword>
<proteinExistence type="predicted"/>
<evidence type="ECO:0000313" key="4">
    <source>
        <dbReference type="Proteomes" id="UP000646827"/>
    </source>
</evidence>
<evidence type="ECO:0000256" key="1">
    <source>
        <dbReference type="SAM" id="MobiDB-lite"/>
    </source>
</evidence>
<dbReference type="SUPFAM" id="SSF56672">
    <property type="entry name" value="DNA/RNA polymerases"/>
    <property type="match status" value="1"/>
</dbReference>
<protein>
    <recommendedName>
        <fullName evidence="2">Reverse transcriptase domain-containing protein</fullName>
    </recommendedName>
</protein>
<dbReference type="Proteomes" id="UP000646827">
    <property type="component" value="Unassembled WGS sequence"/>
</dbReference>
<sequence length="1531" mass="178841">MVANSLLLSKIWHSIHILPVTKTYLIQIRLIVYQFVTKKVFPRVSFSTCSRPKKEGGIVILDPTVQHSALQLRWILPLIEYDDDNYSFLLDIFRHCLKLFSGTKSAIYPLIFSGCRSTLLPSIGCFFNFFRTIDTLDISIDWSQVNHSHIMDFPISTIVVSQDRLPPNEFTHLLQKWKQVKIKDGYYIQYPEGRLQEQPIGFRSRHRHLITDRTRTAEIPSDTSNIIKSTLSDGFPIINLTSKEYRQLFRPALHQLSELYPRESQTTWSRFWQSSFIHRSHTIWWRALHNKISCWDRLHSIIPQFCQSPCTYQCSNVCKDFFKKHIKQRVLPGSNAAIVIKRHLITCAYHRMYVEEEVVEEVEEEEEEDGNDQYTIPNGNQELELWDWHHATLDMYSNKYNLFRYLQKYWHNQFSDSRVLTSTLDTRIRVGKWLFKTDTVFRCKEYPGMARKLDTLVKLRLPIRGHSNSTAFYFGDLMLFFTHSYQGDERQLCLMKLYGNLQMTEYGLGVRTKYGTPYGHRTSTNTSESDKFIVTGCENILRTSMESKTSSSESKTSSLKSKTPWSTSSEKSCITLKRNIELQEFLTTGLQHLPPTHVPTQWDYLKSYIKTFTQNYTCKQHSQQHRHLQQLHKSHRKLQQLYNTNTNNSQCNEEHYENQDQLCYSISLQQSIANIENQIDHITDQKGNILALRSGTRWRELGERSNKYFYRCLKERQQRHTISALKTSDGVMVHNTEDLLTCATSFYTQLYAASPVREHDITQLFSSMPPSKKLNTDDCNFLISDWTDDDLTNCLNKLPFQSSPSIDGIPYAILKVILCQSGCRALFLQILNEALRFGRFPLTWKRIVVTLLPKKGDLSLLKNWRPISLSCADGRIFTCLITNRLIQPSHQYNIPGIALMIDQLKAYDRVHPQYLRSIFTLFERGLRQGDPLSPLLFNLVLEPFLHAINMHPQLPDFSFCNPRRNIPDVLTTPAPSLKYLVYTDDTVVFLTRPTELHILLDIVTLYNNASNAKINKEKTIARAGIGGWHDDTCTDPIIYLGYPLSSTKAQQTKFLEQLINKVDSHAQLLSTRSFSIQGRGLVANSLLMSKVWYCLRILPVTKSFLKRLRSIIYRFVTQKSFPPVSFATCTRPRKEGGAAVLDPLVQYSALQLRCILPLLGSTTKDTNSFLIPLLHYCLQLYSRTSSSIFPILFSQRRIAPLNTFSTFRLLFRCIDTLQLQPLWTNVTSQSILDFPLTVIIVNGNNLSPHTFHQQQTQWTELSVKDAYFFDRTTQQLQRYPPMQRRRHRHKVRDFFAHVTSGDYIFLPEFDRFIHRPSSNTASSSLHHILNTRIISPTILKNILLDDLTTKRYHHSHLIKFDQLPEWYPRASKTTWRKFWASHFPQQAHTIWWRIFHKKLSCKQRLHQLVPRIFTSPNCIFCNEIDTPEHFLWECSQKRMVWQDIANRFLIQPDQLEITHITSLSASALAVREEFKFDSFCLIATTLLHLWRAHWRFVFHQETFWPHSVSAHATLHLRKIHAEETHNIQSLQ</sequence>
<dbReference type="OrthoDB" id="2417874at2759"/>
<evidence type="ECO:0000259" key="2">
    <source>
        <dbReference type="PROSITE" id="PS50878"/>
    </source>
</evidence>
<evidence type="ECO:0000313" key="3">
    <source>
        <dbReference type="EMBL" id="KAG2215409.1"/>
    </source>
</evidence>
<dbReference type="CDD" id="cd01650">
    <property type="entry name" value="RT_nLTR_like"/>
    <property type="match status" value="1"/>
</dbReference>
<dbReference type="PROSITE" id="PS50878">
    <property type="entry name" value="RT_POL"/>
    <property type="match status" value="1"/>
</dbReference>
<gene>
    <name evidence="3" type="ORF">INT45_009638</name>
</gene>